<keyword evidence="1 5" id="KW-0808">Transferase</keyword>
<dbReference type="GO" id="GO:0016740">
    <property type="term" value="F:transferase activity"/>
    <property type="evidence" value="ECO:0007669"/>
    <property type="project" value="UniProtKB-KW"/>
</dbReference>
<keyword evidence="6" id="KW-1185">Reference proteome</keyword>
<reference evidence="5 6" key="1">
    <citation type="submission" date="2023-05" db="EMBL/GenBank/DDBJ databases">
        <title>Lithophilousrod everest ZFBP1038 complete genpme.</title>
        <authorList>
            <person name="Tian M."/>
        </authorList>
    </citation>
    <scope>NUCLEOTIDE SEQUENCE [LARGE SCALE GENOMIC DNA]</scope>
    <source>
        <strain evidence="5 6">ZFBP1038</strain>
    </source>
</reference>
<dbReference type="EC" id="2.-.-.-" evidence="5"/>
<dbReference type="InterPro" id="IPR000182">
    <property type="entry name" value="GNAT_dom"/>
</dbReference>
<name>A0ABY8QWU3_9MICO</name>
<gene>
    <name evidence="5" type="ORF">LWF01_02640</name>
</gene>
<comment type="similarity">
    <text evidence="3">Belongs to the acetyltransferase family. RimJ subfamily.</text>
</comment>
<evidence type="ECO:0000259" key="4">
    <source>
        <dbReference type="PROSITE" id="PS51186"/>
    </source>
</evidence>
<dbReference type="InterPro" id="IPR051531">
    <property type="entry name" value="N-acetyltransferase"/>
</dbReference>
<dbReference type="Gene3D" id="3.40.630.30">
    <property type="match status" value="1"/>
</dbReference>
<evidence type="ECO:0000256" key="3">
    <source>
        <dbReference type="ARBA" id="ARBA00038502"/>
    </source>
</evidence>
<evidence type="ECO:0000256" key="1">
    <source>
        <dbReference type="ARBA" id="ARBA00022679"/>
    </source>
</evidence>
<dbReference type="PANTHER" id="PTHR43792">
    <property type="entry name" value="GNAT FAMILY, PUTATIVE (AFU_ORTHOLOGUE AFUA_3G00765)-RELATED-RELATED"/>
    <property type="match status" value="1"/>
</dbReference>
<dbReference type="Proteomes" id="UP001209083">
    <property type="component" value="Chromosome"/>
</dbReference>
<protein>
    <submittedName>
        <fullName evidence="5">GNAT family protein</fullName>
        <ecNumber evidence="5">2.-.-.-</ecNumber>
    </submittedName>
</protein>
<proteinExistence type="inferred from homology"/>
<dbReference type="SUPFAM" id="SSF55729">
    <property type="entry name" value="Acyl-CoA N-acyltransferases (Nat)"/>
    <property type="match status" value="1"/>
</dbReference>
<dbReference type="InterPro" id="IPR016181">
    <property type="entry name" value="Acyl_CoA_acyltransferase"/>
</dbReference>
<dbReference type="PANTHER" id="PTHR43792:SF8">
    <property type="entry name" value="[RIBOSOMAL PROTEIN US5]-ALANINE N-ACETYLTRANSFERASE"/>
    <property type="match status" value="1"/>
</dbReference>
<dbReference type="EMBL" id="CP090958">
    <property type="protein sequence ID" value="WGW12686.1"/>
    <property type="molecule type" value="Genomic_DNA"/>
</dbReference>
<dbReference type="Pfam" id="PF13302">
    <property type="entry name" value="Acetyltransf_3"/>
    <property type="match status" value="1"/>
</dbReference>
<feature type="domain" description="N-acetyltransferase" evidence="4">
    <location>
        <begin position="13"/>
        <end position="177"/>
    </location>
</feature>
<dbReference type="PROSITE" id="PS51186">
    <property type="entry name" value="GNAT"/>
    <property type="match status" value="1"/>
</dbReference>
<dbReference type="RefSeq" id="WP_349639490.1">
    <property type="nucleotide sequence ID" value="NZ_CP090958.1"/>
</dbReference>
<keyword evidence="2" id="KW-0012">Acyltransferase</keyword>
<evidence type="ECO:0000256" key="2">
    <source>
        <dbReference type="ARBA" id="ARBA00023315"/>
    </source>
</evidence>
<accession>A0ABY8QWU3</accession>
<evidence type="ECO:0000313" key="5">
    <source>
        <dbReference type="EMBL" id="WGW12686.1"/>
    </source>
</evidence>
<organism evidence="5 6">
    <name type="scientific">Saxibacter everestensis</name>
    <dbReference type="NCBI Taxonomy" id="2909229"/>
    <lineage>
        <taxon>Bacteria</taxon>
        <taxon>Bacillati</taxon>
        <taxon>Actinomycetota</taxon>
        <taxon>Actinomycetes</taxon>
        <taxon>Micrococcales</taxon>
        <taxon>Brevibacteriaceae</taxon>
        <taxon>Saxibacter</taxon>
    </lineage>
</organism>
<sequence>MNYWPVTLREDTLVLRPLSMRDAKAFKEVRQRNRRWLARWEASSPELRGQLPTFRQMVRHLSSQARSGSALPFAIEFEGEFAGQLTVSGITWGSLRSVSIGYWIDERWAGRGLVPTSVALATDFCFFELNLHRAEINIRPENKASLRVVEKLGFRDEGVREQYLHIDGEWRDHRSFALVVDDIPGGLLNYWKHVRAGEQGLAGPGA</sequence>
<evidence type="ECO:0000313" key="6">
    <source>
        <dbReference type="Proteomes" id="UP001209083"/>
    </source>
</evidence>